<sequence length="71" mass="8453">MRTTLQHGSTRGDWKKTLKLLSLFHDVRFRTYGEGIMVFRFEMHNDVLSNTPTFHSRSRCARRRSKTLPKN</sequence>
<proteinExistence type="predicted"/>
<evidence type="ECO:0000313" key="2">
    <source>
        <dbReference type="Proteomes" id="UP000479710"/>
    </source>
</evidence>
<dbReference type="Proteomes" id="UP000479710">
    <property type="component" value="Unassembled WGS sequence"/>
</dbReference>
<accession>A0A6G1CI94</accession>
<reference evidence="1 2" key="1">
    <citation type="submission" date="2019-11" db="EMBL/GenBank/DDBJ databases">
        <title>Whole genome sequence of Oryza granulata.</title>
        <authorList>
            <person name="Li W."/>
        </authorList>
    </citation>
    <scope>NUCLEOTIDE SEQUENCE [LARGE SCALE GENOMIC DNA]</scope>
    <source>
        <strain evidence="2">cv. Menghai</strain>
        <tissue evidence="1">Leaf</tissue>
    </source>
</reference>
<comment type="caution">
    <text evidence="1">The sequence shown here is derived from an EMBL/GenBank/DDBJ whole genome shotgun (WGS) entry which is preliminary data.</text>
</comment>
<evidence type="ECO:0000313" key="1">
    <source>
        <dbReference type="EMBL" id="KAF0899323.1"/>
    </source>
</evidence>
<dbReference type="AlphaFoldDB" id="A0A6G1CI94"/>
<gene>
    <name evidence="1" type="ORF">E2562_018218</name>
</gene>
<name>A0A6G1CI94_9ORYZ</name>
<dbReference type="EMBL" id="SPHZ02000009">
    <property type="protein sequence ID" value="KAF0899323.1"/>
    <property type="molecule type" value="Genomic_DNA"/>
</dbReference>
<organism evidence="1 2">
    <name type="scientific">Oryza meyeriana var. granulata</name>
    <dbReference type="NCBI Taxonomy" id="110450"/>
    <lineage>
        <taxon>Eukaryota</taxon>
        <taxon>Viridiplantae</taxon>
        <taxon>Streptophyta</taxon>
        <taxon>Embryophyta</taxon>
        <taxon>Tracheophyta</taxon>
        <taxon>Spermatophyta</taxon>
        <taxon>Magnoliopsida</taxon>
        <taxon>Liliopsida</taxon>
        <taxon>Poales</taxon>
        <taxon>Poaceae</taxon>
        <taxon>BOP clade</taxon>
        <taxon>Oryzoideae</taxon>
        <taxon>Oryzeae</taxon>
        <taxon>Oryzinae</taxon>
        <taxon>Oryza</taxon>
        <taxon>Oryza meyeriana</taxon>
    </lineage>
</organism>
<protein>
    <submittedName>
        <fullName evidence="1">Uncharacterized protein</fullName>
    </submittedName>
</protein>
<keyword evidence="2" id="KW-1185">Reference proteome</keyword>